<sequence>MYDSSKIDEETFEPAATEKLERGREMVTREVVTKDNSNTKRSTLFHEGYVDGKLYLVPDSNLEAMKDIVNFKMRPRRSTQYKHQTSYELSEYDHFRGKIDEVIKKLDKIKHVGDPNEEDQPEQEEESESEEESEPEVEPKSEKIPQFKKLEKDEYYLRFLVSGHFKDGLKPIYIIQEYNGDPDIFKEQKADFSSSKTEGDVDINISGKFYDENILEESNGKPVALKTKPEKIMIDEKTSNIYETFFKQTFSMKTVEILVKGQFIKSKITHKITPYVTLSVIRKSLTQAFRGSEINTYNNKDVKTVLVFKPENKNPFSKASTDCVSEDEHSKNTKSSISLECSQYKTDPRDYTLSKSNPISSLTKRELSQHNDQVISNKPSGVNSMLNKYGTAVIKNTSKFEKNPQEESIFDTLKSNVLAKKLFTKKKCNDESLTSLKPKHVHNIENVHTQKK</sequence>
<accession>A0A1B6FG71</accession>
<gene>
    <name evidence="2" type="ORF">g.13322</name>
</gene>
<evidence type="ECO:0000256" key="1">
    <source>
        <dbReference type="SAM" id="MobiDB-lite"/>
    </source>
</evidence>
<proteinExistence type="predicted"/>
<feature type="region of interest" description="Disordered" evidence="1">
    <location>
        <begin position="1"/>
        <end position="27"/>
    </location>
</feature>
<dbReference type="AlphaFoldDB" id="A0A1B6FG71"/>
<evidence type="ECO:0000313" key="2">
    <source>
        <dbReference type="EMBL" id="JAS49208.1"/>
    </source>
</evidence>
<organism evidence="2">
    <name type="scientific">Cuerna arida</name>
    <dbReference type="NCBI Taxonomy" id="1464854"/>
    <lineage>
        <taxon>Eukaryota</taxon>
        <taxon>Metazoa</taxon>
        <taxon>Ecdysozoa</taxon>
        <taxon>Arthropoda</taxon>
        <taxon>Hexapoda</taxon>
        <taxon>Insecta</taxon>
        <taxon>Pterygota</taxon>
        <taxon>Neoptera</taxon>
        <taxon>Paraneoptera</taxon>
        <taxon>Hemiptera</taxon>
        <taxon>Auchenorrhyncha</taxon>
        <taxon>Membracoidea</taxon>
        <taxon>Cicadellidae</taxon>
        <taxon>Cicadellinae</taxon>
        <taxon>Proconiini</taxon>
        <taxon>Cuerna</taxon>
    </lineage>
</organism>
<reference evidence="2" key="1">
    <citation type="submission" date="2015-11" db="EMBL/GenBank/DDBJ databases">
        <title>De novo transcriptome assembly of four potential Pierce s Disease insect vectors from Arizona vineyards.</title>
        <authorList>
            <person name="Tassone E.E."/>
        </authorList>
    </citation>
    <scope>NUCLEOTIDE SEQUENCE</scope>
</reference>
<feature type="compositionally biased region" description="Basic and acidic residues" evidence="1">
    <location>
        <begin position="16"/>
        <end position="27"/>
    </location>
</feature>
<feature type="region of interest" description="Disordered" evidence="1">
    <location>
        <begin position="110"/>
        <end position="144"/>
    </location>
</feature>
<protein>
    <submittedName>
        <fullName evidence="2">Uncharacterized protein</fullName>
    </submittedName>
</protein>
<name>A0A1B6FG71_9HEMI</name>
<feature type="compositionally biased region" description="Acidic residues" evidence="1">
    <location>
        <begin position="115"/>
        <end position="136"/>
    </location>
</feature>
<dbReference type="EMBL" id="GECZ01020561">
    <property type="protein sequence ID" value="JAS49208.1"/>
    <property type="molecule type" value="Transcribed_RNA"/>
</dbReference>